<comment type="caution">
    <text evidence="5">The sequence shown here is derived from an EMBL/GenBank/DDBJ whole genome shotgun (WGS) entry which is preliminary data.</text>
</comment>
<dbReference type="InterPro" id="IPR000700">
    <property type="entry name" value="PAS-assoc_C"/>
</dbReference>
<dbReference type="SMART" id="SM00052">
    <property type="entry name" value="EAL"/>
    <property type="match status" value="1"/>
</dbReference>
<dbReference type="Pfam" id="PF08448">
    <property type="entry name" value="PAS_4"/>
    <property type="match status" value="1"/>
</dbReference>
<feature type="domain" description="GGDEF" evidence="4">
    <location>
        <begin position="452"/>
        <end position="585"/>
    </location>
</feature>
<evidence type="ECO:0000259" key="4">
    <source>
        <dbReference type="PROSITE" id="PS50887"/>
    </source>
</evidence>
<dbReference type="Gene3D" id="3.30.70.270">
    <property type="match status" value="1"/>
</dbReference>
<sequence>MKRELPWLEAQQDIHERIARQQPLHDTLSAIARWVELVLPGATAAFMRHEPSSDTLGLEVGEGLSDAYARRCWSVPLNAEAASFAAAAREGRFIVSDDIALDPRWVRLRAAALDEGVRACWSMPVVSPDDTLLGVLDAYFPTPREPTQVAERRLRQAAALISLALIRDRDGREHKALSRWHHALFDNHPHGAYAFDLEGRFQRVNPAVERITGHSPEAMLGMHFCRFVEPAWRASAQANFDRARAGETLTYEIRIVHASGRSCRLEVSKFPVIIDGEIVSVYGVCRDVTQERRQTDELRLLKRGIDASPAGMLMIEARFDTPIVFSNPAFEAMTGYAQNEVMGRSWELLQGPETETEAVEAMHMAIRQRRGIEVTLRHYRKDGSTFWNHLIISPVFDAGGDCTHFIGSLRDVTLEKEQEALIAYQATHDLTTGLPNHGDFVDRLGEALSQPAFLAVMILNMDGFKSINEGLGRPLGNQVLMRVAQRLRRLVGEGQVVARLMGDEFGVMLTGLDGGDSVAELAERTLETLALPIEADGQRLHVSASIGIADNEGGASQPHELLQHADSALERAKRQGRNTWQWYRGREVAGSRDSVLLRHDLHAALQDEQFELHYQPLVEAPSGRICGVEALVRWRHPERGMVSPGDFIPLAEQTGQIIPLGRWVLRRACRELAGFNAGRERPLSLAVNISSLQFHRDGFFDEVCRVLDETGLPPGQLELEVTESVFLDGASQVVDVMNRLKAIGVRVAIDDFGTGFSSLSYLCDLPTHKVKLDRSFIARTLTERRSAAIVQGVITMAHHMDMVVVAEGIETAAQWQDMLRRRCDLLQGFYFARPMPLTALGNLPDHLAVDSPIPLT</sequence>
<dbReference type="InterPro" id="IPR003018">
    <property type="entry name" value="GAF"/>
</dbReference>
<feature type="domain" description="PAS" evidence="1">
    <location>
        <begin position="297"/>
        <end position="369"/>
    </location>
</feature>
<dbReference type="NCBIfam" id="TIGR00229">
    <property type="entry name" value="sensory_box"/>
    <property type="match status" value="2"/>
</dbReference>
<feature type="domain" description="EAL" evidence="3">
    <location>
        <begin position="594"/>
        <end position="848"/>
    </location>
</feature>
<dbReference type="Pfam" id="PF13426">
    <property type="entry name" value="PAS_9"/>
    <property type="match status" value="1"/>
</dbReference>
<gene>
    <name evidence="5" type="ORF">HHA04nite_10890</name>
</gene>
<dbReference type="PANTHER" id="PTHR44757:SF2">
    <property type="entry name" value="BIOFILM ARCHITECTURE MAINTENANCE PROTEIN MBAA"/>
    <property type="match status" value="1"/>
</dbReference>
<dbReference type="InterPro" id="IPR013656">
    <property type="entry name" value="PAS_4"/>
</dbReference>
<evidence type="ECO:0000313" key="5">
    <source>
        <dbReference type="EMBL" id="GEK72545.1"/>
    </source>
</evidence>
<dbReference type="EMBL" id="BJUS01000008">
    <property type="protein sequence ID" value="GEK72545.1"/>
    <property type="molecule type" value="Genomic_DNA"/>
</dbReference>
<dbReference type="InterPro" id="IPR029787">
    <property type="entry name" value="Nucleotide_cyclase"/>
</dbReference>
<dbReference type="SUPFAM" id="SSF141868">
    <property type="entry name" value="EAL domain-like"/>
    <property type="match status" value="1"/>
</dbReference>
<feature type="domain" description="PAS" evidence="1">
    <location>
        <begin position="184"/>
        <end position="247"/>
    </location>
</feature>
<evidence type="ECO:0000259" key="1">
    <source>
        <dbReference type="PROSITE" id="PS50112"/>
    </source>
</evidence>
<dbReference type="Pfam" id="PF01590">
    <property type="entry name" value="GAF"/>
    <property type="match status" value="1"/>
</dbReference>
<dbReference type="CDD" id="cd01949">
    <property type="entry name" value="GGDEF"/>
    <property type="match status" value="1"/>
</dbReference>
<proteinExistence type="predicted"/>
<dbReference type="SMART" id="SM00091">
    <property type="entry name" value="PAS"/>
    <property type="match status" value="2"/>
</dbReference>
<dbReference type="SUPFAM" id="SSF55781">
    <property type="entry name" value="GAF domain-like"/>
    <property type="match status" value="1"/>
</dbReference>
<dbReference type="InterPro" id="IPR001633">
    <property type="entry name" value="EAL_dom"/>
</dbReference>
<evidence type="ECO:0000313" key="6">
    <source>
        <dbReference type="Proteomes" id="UP000321121"/>
    </source>
</evidence>
<dbReference type="InterPro" id="IPR035919">
    <property type="entry name" value="EAL_sf"/>
</dbReference>
<dbReference type="InterPro" id="IPR000014">
    <property type="entry name" value="PAS"/>
</dbReference>
<protein>
    <submittedName>
        <fullName evidence="5">GGDEF domain-containing protein</fullName>
    </submittedName>
</protein>
<name>A0ABQ0U292_9GAMM</name>
<feature type="domain" description="PAC" evidence="2">
    <location>
        <begin position="370"/>
        <end position="424"/>
    </location>
</feature>
<evidence type="ECO:0000259" key="3">
    <source>
        <dbReference type="PROSITE" id="PS50883"/>
    </source>
</evidence>
<dbReference type="InterPro" id="IPR001610">
    <property type="entry name" value="PAC"/>
</dbReference>
<dbReference type="SMART" id="SM00086">
    <property type="entry name" value="PAC"/>
    <property type="match status" value="2"/>
</dbReference>
<dbReference type="PROSITE" id="PS50112">
    <property type="entry name" value="PAS"/>
    <property type="match status" value="2"/>
</dbReference>
<dbReference type="InterPro" id="IPR000160">
    <property type="entry name" value="GGDEF_dom"/>
</dbReference>
<dbReference type="CDD" id="cd00130">
    <property type="entry name" value="PAS"/>
    <property type="match status" value="2"/>
</dbReference>
<dbReference type="Gene3D" id="3.30.450.40">
    <property type="match status" value="1"/>
</dbReference>
<feature type="domain" description="PAC" evidence="2">
    <location>
        <begin position="249"/>
        <end position="300"/>
    </location>
</feature>
<dbReference type="InterPro" id="IPR043128">
    <property type="entry name" value="Rev_trsase/Diguanyl_cyclase"/>
</dbReference>
<dbReference type="InterPro" id="IPR029016">
    <property type="entry name" value="GAF-like_dom_sf"/>
</dbReference>
<dbReference type="SUPFAM" id="SSF55785">
    <property type="entry name" value="PYP-like sensor domain (PAS domain)"/>
    <property type="match status" value="2"/>
</dbReference>
<dbReference type="PROSITE" id="PS50113">
    <property type="entry name" value="PAC"/>
    <property type="match status" value="2"/>
</dbReference>
<dbReference type="PROSITE" id="PS50883">
    <property type="entry name" value="EAL"/>
    <property type="match status" value="1"/>
</dbReference>
<keyword evidence="6" id="KW-1185">Reference proteome</keyword>
<dbReference type="Proteomes" id="UP000321121">
    <property type="component" value="Unassembled WGS sequence"/>
</dbReference>
<dbReference type="PANTHER" id="PTHR44757">
    <property type="entry name" value="DIGUANYLATE CYCLASE DGCP"/>
    <property type="match status" value="1"/>
</dbReference>
<reference evidence="5 6" key="1">
    <citation type="submission" date="2019-07" db="EMBL/GenBank/DDBJ databases">
        <title>Whole genome shotgun sequence of Halomonas halophila NBRC 102604.</title>
        <authorList>
            <person name="Hosoyama A."/>
            <person name="Uohara A."/>
            <person name="Ohji S."/>
            <person name="Ichikawa N."/>
        </authorList>
    </citation>
    <scope>NUCLEOTIDE SEQUENCE [LARGE SCALE GENOMIC DNA]</scope>
    <source>
        <strain evidence="5 6">NBRC 102604</strain>
    </source>
</reference>
<organism evidence="5 6">
    <name type="scientific">Halomonas halophila</name>
    <dbReference type="NCBI Taxonomy" id="29573"/>
    <lineage>
        <taxon>Bacteria</taxon>
        <taxon>Pseudomonadati</taxon>
        <taxon>Pseudomonadota</taxon>
        <taxon>Gammaproteobacteria</taxon>
        <taxon>Oceanospirillales</taxon>
        <taxon>Halomonadaceae</taxon>
        <taxon>Halomonas</taxon>
    </lineage>
</organism>
<dbReference type="CDD" id="cd01948">
    <property type="entry name" value="EAL"/>
    <property type="match status" value="1"/>
</dbReference>
<dbReference type="InterPro" id="IPR035965">
    <property type="entry name" value="PAS-like_dom_sf"/>
</dbReference>
<accession>A0ABQ0U292</accession>
<dbReference type="RefSeq" id="WP_146908232.1">
    <property type="nucleotide sequence ID" value="NZ_BJUS01000008.1"/>
</dbReference>
<dbReference type="SMART" id="SM00267">
    <property type="entry name" value="GGDEF"/>
    <property type="match status" value="1"/>
</dbReference>
<dbReference type="SMART" id="SM00065">
    <property type="entry name" value="GAF"/>
    <property type="match status" value="1"/>
</dbReference>
<dbReference type="SUPFAM" id="SSF55073">
    <property type="entry name" value="Nucleotide cyclase"/>
    <property type="match status" value="1"/>
</dbReference>
<dbReference type="Pfam" id="PF00563">
    <property type="entry name" value="EAL"/>
    <property type="match status" value="1"/>
</dbReference>
<dbReference type="Gene3D" id="3.20.20.450">
    <property type="entry name" value="EAL domain"/>
    <property type="match status" value="1"/>
</dbReference>
<evidence type="ECO:0000259" key="2">
    <source>
        <dbReference type="PROSITE" id="PS50113"/>
    </source>
</evidence>
<dbReference type="Gene3D" id="3.30.450.20">
    <property type="entry name" value="PAS domain"/>
    <property type="match status" value="2"/>
</dbReference>
<dbReference type="InterPro" id="IPR052155">
    <property type="entry name" value="Biofilm_reg_signaling"/>
</dbReference>
<dbReference type="Pfam" id="PF00990">
    <property type="entry name" value="GGDEF"/>
    <property type="match status" value="1"/>
</dbReference>
<dbReference type="PROSITE" id="PS50887">
    <property type="entry name" value="GGDEF"/>
    <property type="match status" value="1"/>
</dbReference>
<dbReference type="NCBIfam" id="TIGR00254">
    <property type="entry name" value="GGDEF"/>
    <property type="match status" value="1"/>
</dbReference>